<evidence type="ECO:0000313" key="11">
    <source>
        <dbReference type="EMBL" id="KAF7997113.1"/>
    </source>
</evidence>
<evidence type="ECO:0000313" key="12">
    <source>
        <dbReference type="Proteomes" id="UP000639338"/>
    </source>
</evidence>
<feature type="disulfide bond" evidence="8">
    <location>
        <begin position="658"/>
        <end position="676"/>
    </location>
</feature>
<keyword evidence="3 10" id="KW-0812">Transmembrane</keyword>
<dbReference type="CDD" id="cd00112">
    <property type="entry name" value="LDLa"/>
    <property type="match status" value="4"/>
</dbReference>
<feature type="transmembrane region" description="Helical" evidence="10">
    <location>
        <begin position="381"/>
        <end position="403"/>
    </location>
</feature>
<dbReference type="InterPro" id="IPR023415">
    <property type="entry name" value="LDLR_class-A_CS"/>
</dbReference>
<keyword evidence="4" id="KW-0677">Repeat</keyword>
<feature type="compositionally biased region" description="Basic residues" evidence="9">
    <location>
        <begin position="155"/>
        <end position="166"/>
    </location>
</feature>
<dbReference type="Proteomes" id="UP000639338">
    <property type="component" value="Unassembled WGS sequence"/>
</dbReference>
<evidence type="ECO:0000256" key="10">
    <source>
        <dbReference type="SAM" id="Phobius"/>
    </source>
</evidence>
<evidence type="ECO:0000256" key="2">
    <source>
        <dbReference type="ARBA" id="ARBA00004308"/>
    </source>
</evidence>
<feature type="region of interest" description="Disordered" evidence="9">
    <location>
        <begin position="1"/>
        <end position="23"/>
    </location>
</feature>
<dbReference type="SUPFAM" id="SSF57424">
    <property type="entry name" value="LDL receptor-like module"/>
    <property type="match status" value="4"/>
</dbReference>
<dbReference type="PANTHER" id="PTHR24270">
    <property type="entry name" value="LOW-DENSITY LIPOPROTEIN RECEPTOR-RELATED"/>
    <property type="match status" value="1"/>
</dbReference>
<feature type="region of interest" description="Disordered" evidence="9">
    <location>
        <begin position="142"/>
        <end position="166"/>
    </location>
</feature>
<evidence type="ECO:0000256" key="5">
    <source>
        <dbReference type="ARBA" id="ARBA00022989"/>
    </source>
</evidence>
<dbReference type="Gene3D" id="4.10.400.10">
    <property type="entry name" value="Low-density Lipoprotein Receptor"/>
    <property type="match status" value="4"/>
</dbReference>
<dbReference type="PROSITE" id="PS50068">
    <property type="entry name" value="LDLRA_2"/>
    <property type="match status" value="4"/>
</dbReference>
<dbReference type="PROSITE" id="PS01209">
    <property type="entry name" value="LDLRA_1"/>
    <property type="match status" value="1"/>
</dbReference>
<keyword evidence="7 8" id="KW-1015">Disulfide bond</keyword>
<dbReference type="AlphaFoldDB" id="A0A835CX46"/>
<dbReference type="PRINTS" id="PR00261">
    <property type="entry name" value="LDLRECEPTOR"/>
</dbReference>
<comment type="subcellular location">
    <subcellularLocation>
        <location evidence="2">Endomembrane system</location>
    </subcellularLocation>
    <subcellularLocation>
        <location evidence="1">Membrane</location>
        <topology evidence="1">Single-pass membrane protein</topology>
    </subcellularLocation>
</comment>
<feature type="region of interest" description="Disordered" evidence="9">
    <location>
        <begin position="324"/>
        <end position="360"/>
    </location>
</feature>
<dbReference type="InterPro" id="IPR002172">
    <property type="entry name" value="LDrepeatLR_classA_rpt"/>
</dbReference>
<evidence type="ECO:0000256" key="9">
    <source>
        <dbReference type="SAM" id="MobiDB-lite"/>
    </source>
</evidence>
<evidence type="ECO:0000256" key="1">
    <source>
        <dbReference type="ARBA" id="ARBA00004167"/>
    </source>
</evidence>
<evidence type="ECO:0000256" key="8">
    <source>
        <dbReference type="PROSITE-ProRule" id="PRU00124"/>
    </source>
</evidence>
<feature type="compositionally biased region" description="Low complexity" evidence="9">
    <location>
        <begin position="328"/>
        <end position="337"/>
    </location>
</feature>
<dbReference type="Pfam" id="PF00057">
    <property type="entry name" value="Ldl_recept_a"/>
    <property type="match status" value="4"/>
</dbReference>
<keyword evidence="5 10" id="KW-1133">Transmembrane helix</keyword>
<feature type="disulfide bond" evidence="8">
    <location>
        <begin position="709"/>
        <end position="724"/>
    </location>
</feature>
<organism evidence="11 12">
    <name type="scientific">Aphidius gifuensis</name>
    <name type="common">Parasitoid wasp</name>
    <dbReference type="NCBI Taxonomy" id="684658"/>
    <lineage>
        <taxon>Eukaryota</taxon>
        <taxon>Metazoa</taxon>
        <taxon>Ecdysozoa</taxon>
        <taxon>Arthropoda</taxon>
        <taxon>Hexapoda</taxon>
        <taxon>Insecta</taxon>
        <taxon>Pterygota</taxon>
        <taxon>Neoptera</taxon>
        <taxon>Endopterygota</taxon>
        <taxon>Hymenoptera</taxon>
        <taxon>Apocrita</taxon>
        <taxon>Ichneumonoidea</taxon>
        <taxon>Braconidae</taxon>
        <taxon>Aphidiinae</taxon>
        <taxon>Aphidius</taxon>
    </lineage>
</organism>
<dbReference type="GO" id="GO:0012505">
    <property type="term" value="C:endomembrane system"/>
    <property type="evidence" value="ECO:0007669"/>
    <property type="project" value="UniProtKB-SubCell"/>
</dbReference>
<feature type="disulfide bond" evidence="8">
    <location>
        <begin position="591"/>
        <end position="606"/>
    </location>
</feature>
<feature type="disulfide bond" evidence="8">
    <location>
        <begin position="579"/>
        <end position="597"/>
    </location>
</feature>
<evidence type="ECO:0000256" key="6">
    <source>
        <dbReference type="ARBA" id="ARBA00023136"/>
    </source>
</evidence>
<name>A0A835CX46_APHGI</name>
<comment type="caution">
    <text evidence="11">The sequence shown here is derived from an EMBL/GenBank/DDBJ whole genome shotgun (WGS) entry which is preliminary data.</text>
</comment>
<evidence type="ECO:0000256" key="3">
    <source>
        <dbReference type="ARBA" id="ARBA00022692"/>
    </source>
</evidence>
<keyword evidence="12" id="KW-1185">Reference proteome</keyword>
<feature type="disulfide bond" evidence="8">
    <location>
        <begin position="697"/>
        <end position="715"/>
    </location>
</feature>
<comment type="caution">
    <text evidence="8">Lacks conserved residue(s) required for the propagation of feature annotation.</text>
</comment>
<accession>A0A835CX46</accession>
<dbReference type="OrthoDB" id="9988974at2759"/>
<evidence type="ECO:0000256" key="7">
    <source>
        <dbReference type="ARBA" id="ARBA00023157"/>
    </source>
</evidence>
<sequence>MHSHDKMMENRGYEDDNKHPNDHHLLHHNQYIQQQQQEPINSSDIEGHIYEDIVTNIDKKLPDNYNNNKSIFNNNIINMNSHQSSWLTDNNEQIFHRNLTLPLRRDRSGLINNEMRYSVRIPTNDNNNNNLQYSCENFETSETNSVADSSSEKPTRRRRKRDCKHCKMKANDDTIKQSNQQLSFDESRTIIEPIFTLPSNIRIPNFNNSIGNLQNINNNNNNNNDCCINSCSIFTIANNNINNNNNINGACQNINYDKKIINYDKNDVDPRLGLIEEDKALLTPHQKHRNGMKVNSIYSPEQWRVKDTSVFIGDFNQQFHRAYSVPEQQQQQSPSSQNRVNLRRSVRGEPPPQPAQLSKNRHGWTLHFARSLDATNCTRSIVLLLIVILALLGIGSMALYFVFEPEKLQIIKEYLRSGERNNSLNINLTEHNNLKSVDDLNIMRALTTLKSIGISTTLPPPTTSTTMKAMTTTTAASTTTTTTTTMLPLIPETMTTIIIEKQETTIKPYLNITRYCDDCYDGEVCVALAGDKVPICRPGKDPNDPTGCSGLCIINKERCHRLDENAFRCESCEEGEWRCTDSLCIPSVKRCDGHWNCYDHSDEDNCECDLRTHFQCGNETSCLPMEKRCDGKIDCWDASDEICFNHTLSCPSTNEFTCNNGQCIIKTRFCDGFVDCTDGSDEPHGCHGKCNKHEFTCGNGRCITRNLKCNKIDDCGDMSDEQHCRARPR</sequence>
<feature type="disulfide bond" evidence="8">
    <location>
        <begin position="690"/>
        <end position="702"/>
    </location>
</feature>
<proteinExistence type="predicted"/>
<protein>
    <submittedName>
        <fullName evidence="11">Uncharacterized protein</fullName>
    </submittedName>
</protein>
<evidence type="ECO:0000256" key="4">
    <source>
        <dbReference type="ARBA" id="ARBA00022737"/>
    </source>
</evidence>
<dbReference type="GO" id="GO:0016192">
    <property type="term" value="P:vesicle-mediated transport"/>
    <property type="evidence" value="ECO:0007669"/>
    <property type="project" value="UniProtKB-ARBA"/>
</dbReference>
<dbReference type="InterPro" id="IPR036055">
    <property type="entry name" value="LDL_receptor-like_sf"/>
</dbReference>
<dbReference type="GO" id="GO:0005886">
    <property type="term" value="C:plasma membrane"/>
    <property type="evidence" value="ECO:0007669"/>
    <property type="project" value="TreeGrafter"/>
</dbReference>
<dbReference type="SMART" id="SM00192">
    <property type="entry name" value="LDLa"/>
    <property type="match status" value="4"/>
</dbReference>
<dbReference type="InterPro" id="IPR050685">
    <property type="entry name" value="LDLR"/>
</dbReference>
<feature type="disulfide bond" evidence="8">
    <location>
        <begin position="572"/>
        <end position="584"/>
    </location>
</feature>
<reference evidence="11 12" key="1">
    <citation type="submission" date="2020-08" db="EMBL/GenBank/DDBJ databases">
        <title>Aphidius gifuensis genome sequencing and assembly.</title>
        <authorList>
            <person name="Du Z."/>
        </authorList>
    </citation>
    <scope>NUCLEOTIDE SEQUENCE [LARGE SCALE GENOMIC DNA]</scope>
    <source>
        <strain evidence="11">YNYX2018</strain>
        <tissue evidence="11">Adults</tissue>
    </source>
</reference>
<keyword evidence="6 10" id="KW-0472">Membrane</keyword>
<gene>
    <name evidence="11" type="ORF">HCN44_005390</name>
</gene>
<dbReference type="EMBL" id="JACMRX010000001">
    <property type="protein sequence ID" value="KAF7997113.1"/>
    <property type="molecule type" value="Genomic_DNA"/>
</dbReference>